<dbReference type="InterPro" id="IPR003825">
    <property type="entry name" value="Colicin-V_CvpA"/>
</dbReference>
<evidence type="ECO:0000256" key="4">
    <source>
        <dbReference type="ARBA" id="ARBA00023136"/>
    </source>
</evidence>
<evidence type="ECO:0000256" key="5">
    <source>
        <dbReference type="SAM" id="Phobius"/>
    </source>
</evidence>
<evidence type="ECO:0000256" key="2">
    <source>
        <dbReference type="ARBA" id="ARBA00022692"/>
    </source>
</evidence>
<dbReference type="PANTHER" id="PTHR36926">
    <property type="entry name" value="COLICIN V PRODUCTION PROTEIN"/>
    <property type="match status" value="1"/>
</dbReference>
<comment type="subcellular location">
    <subcellularLocation>
        <location evidence="1">Membrane</location>
        <topology evidence="1">Multi-pass membrane protein</topology>
    </subcellularLocation>
</comment>
<dbReference type="GO" id="GO:0016020">
    <property type="term" value="C:membrane"/>
    <property type="evidence" value="ECO:0007669"/>
    <property type="project" value="UniProtKB-SubCell"/>
</dbReference>
<feature type="transmembrane region" description="Helical" evidence="5">
    <location>
        <begin position="7"/>
        <end position="25"/>
    </location>
</feature>
<dbReference type="GO" id="GO:0009403">
    <property type="term" value="P:toxin biosynthetic process"/>
    <property type="evidence" value="ECO:0007669"/>
    <property type="project" value="InterPro"/>
</dbReference>
<feature type="transmembrane region" description="Helical" evidence="5">
    <location>
        <begin position="100"/>
        <end position="122"/>
    </location>
</feature>
<reference evidence="6" key="1">
    <citation type="submission" date="2018-06" db="EMBL/GenBank/DDBJ databases">
        <authorList>
            <person name="Zhirakovskaya E."/>
        </authorList>
    </citation>
    <scope>NUCLEOTIDE SEQUENCE</scope>
</reference>
<keyword evidence="2 5" id="KW-0812">Transmembrane</keyword>
<accession>A0A3B1AGQ7</accession>
<keyword evidence="4 5" id="KW-0472">Membrane</keyword>
<feature type="transmembrane region" description="Helical" evidence="5">
    <location>
        <begin position="31"/>
        <end position="52"/>
    </location>
</feature>
<sequence>MLTIDYVIIGILVASTLISIIRGFVKEALSLVGLVLAGFVAYFFSDGFADLFLTSITDATIRGLIAAVILLVLTLVVSGVVNFFAGQLVRRTGLSGTDRFIGVIFGLLRGVVFVTVMVLIAIQLVTIPKLNQITWWHESIVIQNFQALAIWFKDIF</sequence>
<protein>
    <submittedName>
        <fullName evidence="6">Colicin V production protein</fullName>
    </submittedName>
</protein>
<evidence type="ECO:0000313" key="6">
    <source>
        <dbReference type="EMBL" id="VAW93064.1"/>
    </source>
</evidence>
<dbReference type="Pfam" id="PF02674">
    <property type="entry name" value="Colicin_V"/>
    <property type="match status" value="1"/>
</dbReference>
<feature type="transmembrane region" description="Helical" evidence="5">
    <location>
        <begin position="64"/>
        <end position="85"/>
    </location>
</feature>
<dbReference type="AlphaFoldDB" id="A0A3B1AGQ7"/>
<gene>
    <name evidence="6" type="ORF">MNBD_GAMMA22-606</name>
</gene>
<name>A0A3B1AGQ7_9ZZZZ</name>
<organism evidence="6">
    <name type="scientific">hydrothermal vent metagenome</name>
    <dbReference type="NCBI Taxonomy" id="652676"/>
    <lineage>
        <taxon>unclassified sequences</taxon>
        <taxon>metagenomes</taxon>
        <taxon>ecological metagenomes</taxon>
    </lineage>
</organism>
<proteinExistence type="predicted"/>
<evidence type="ECO:0000256" key="3">
    <source>
        <dbReference type="ARBA" id="ARBA00022989"/>
    </source>
</evidence>
<dbReference type="EMBL" id="UOFS01000013">
    <property type="protein sequence ID" value="VAW93064.1"/>
    <property type="molecule type" value="Genomic_DNA"/>
</dbReference>
<dbReference type="InterPro" id="IPR052719">
    <property type="entry name" value="CvpA-like"/>
</dbReference>
<evidence type="ECO:0000256" key="1">
    <source>
        <dbReference type="ARBA" id="ARBA00004141"/>
    </source>
</evidence>
<dbReference type="PANTHER" id="PTHR36926:SF1">
    <property type="entry name" value="COLICIN V PRODUCTION PROTEIN"/>
    <property type="match status" value="1"/>
</dbReference>
<keyword evidence="3 5" id="KW-1133">Transmembrane helix</keyword>